<evidence type="ECO:0000313" key="3">
    <source>
        <dbReference type="EMBL" id="AGM29509.1"/>
    </source>
</evidence>
<dbReference type="AlphaFoldDB" id="A0AB33ACG7"/>
<dbReference type="KEGG" id="mabb:MASS_2907"/>
<dbReference type="GO" id="GO:0005615">
    <property type="term" value="C:extracellular space"/>
    <property type="evidence" value="ECO:0007669"/>
    <property type="project" value="InterPro"/>
</dbReference>
<reference evidence="3 4" key="1">
    <citation type="journal article" date="2013" name="Genome Announc.">
        <title>Complete Genome Sequence of Mycobacterium massiliense Clinical Strain Asan 50594, Belonging to the Type II Genotype.</title>
        <authorList>
            <person name="Kim B.J."/>
            <person name="Kim B.R."/>
            <person name="Hong S.H."/>
            <person name="Seok S.H."/>
            <person name="Kook Y.H."/>
            <person name="Kim B.J."/>
        </authorList>
    </citation>
    <scope>NUCLEOTIDE SEQUENCE [LARGE SCALE GENOMIC DNA]</scope>
    <source>
        <strain evidence="3 4">50594</strain>
    </source>
</reference>
<dbReference type="Gene3D" id="2.60.40.1240">
    <property type="match status" value="1"/>
</dbReference>
<name>A0AB33ACG7_9MYCO</name>
<dbReference type="EMBL" id="CP004374">
    <property type="protein sequence ID" value="AGM29509.1"/>
    <property type="molecule type" value="Genomic_DNA"/>
</dbReference>
<protein>
    <recommendedName>
        <fullName evidence="2">MPT63-like domain-containing protein</fullName>
    </recommendedName>
</protein>
<proteinExistence type="predicted"/>
<accession>A0AB33ACG7</accession>
<feature type="domain" description="MPT63-like" evidence="2">
    <location>
        <begin position="60"/>
        <end position="176"/>
    </location>
</feature>
<gene>
    <name evidence="3" type="ORF">MASS_2907</name>
</gene>
<dbReference type="Proteomes" id="UP000013961">
    <property type="component" value="Chromosome"/>
</dbReference>
<dbReference type="SUPFAM" id="SSF81982">
    <property type="entry name" value="Antigen MPT63/MPB63 (immunoprotective extracellular protein)"/>
    <property type="match status" value="1"/>
</dbReference>
<sequence length="190" mass="20989">MVTFTQGEYRRAVRQRRHRPMCQDRWVRLRPTLSLIAALTAVITALAPTASALPDRVAPIGHIGETLHFDYGTIGADVTVHNIEPTGVPAGMATPRGIIWKAYVTIRPTKVPNAYALLMALKLGGISPETGDAYEPQRTDEPDDLNYALRNAPQGSTVNGAVYWDVYRGPVRHIVLRSAQTQVHLAQWDL</sequence>
<dbReference type="InterPro" id="IPR029050">
    <property type="entry name" value="Immunoprotect_excell_Ig-like"/>
</dbReference>
<evidence type="ECO:0000313" key="4">
    <source>
        <dbReference type="Proteomes" id="UP000013961"/>
    </source>
</evidence>
<dbReference type="Pfam" id="PF09167">
    <property type="entry name" value="DUF1942"/>
    <property type="match status" value="1"/>
</dbReference>
<organism evidence="3 4">
    <name type="scientific">Mycobacteroides abscessus subsp. bolletii 50594</name>
    <dbReference type="NCBI Taxonomy" id="1303024"/>
    <lineage>
        <taxon>Bacteria</taxon>
        <taxon>Bacillati</taxon>
        <taxon>Actinomycetota</taxon>
        <taxon>Actinomycetes</taxon>
        <taxon>Mycobacteriales</taxon>
        <taxon>Mycobacteriaceae</taxon>
        <taxon>Mycobacteroides</taxon>
        <taxon>Mycobacteroides abscessus</taxon>
    </lineage>
</organism>
<keyword evidence="1" id="KW-0732">Signal</keyword>
<evidence type="ECO:0000259" key="2">
    <source>
        <dbReference type="Pfam" id="PF09167"/>
    </source>
</evidence>
<evidence type="ECO:0000256" key="1">
    <source>
        <dbReference type="ARBA" id="ARBA00022729"/>
    </source>
</evidence>
<dbReference type="InterPro" id="IPR015250">
    <property type="entry name" value="MPT63-like"/>
</dbReference>